<protein>
    <recommendedName>
        <fullName evidence="4">LVIVD repeat-containing protein</fullName>
    </recommendedName>
</protein>
<reference evidence="2" key="1">
    <citation type="journal article" date="2014" name="Int. J. Syst. Evol. Microbiol.">
        <title>Complete genome sequence of Corynebacterium casei LMG S-19264T (=DSM 44701T), isolated from a smear-ripened cheese.</title>
        <authorList>
            <consortium name="US DOE Joint Genome Institute (JGI-PGF)"/>
            <person name="Walter F."/>
            <person name="Albersmeier A."/>
            <person name="Kalinowski J."/>
            <person name="Ruckert C."/>
        </authorList>
    </citation>
    <scope>NUCLEOTIDE SEQUENCE</scope>
    <source>
        <strain evidence="2">CGMCC 1.14988</strain>
    </source>
</reference>
<proteinExistence type="predicted"/>
<comment type="caution">
    <text evidence="2">The sequence shown here is derived from an EMBL/GenBank/DDBJ whole genome shotgun (WGS) entry which is preliminary data.</text>
</comment>
<dbReference type="InterPro" id="IPR006311">
    <property type="entry name" value="TAT_signal"/>
</dbReference>
<dbReference type="Proteomes" id="UP000650511">
    <property type="component" value="Unassembled WGS sequence"/>
</dbReference>
<accession>A0A8J3ABQ1</accession>
<keyword evidence="3" id="KW-1185">Reference proteome</keyword>
<sequence length="607" mass="66461">MGNRSSRSSRRTRVRRLLGVFASTALVASLLPAAALADVPGSGEPITDDPRVGLDAGFLDAEETSLGMDLVGQFQKPDGGLFDPNNVGSFSWANSDLTFFDHYAVQGNFAGFQIFDLSDPSSPALVTEVLCPGGQGDPSVHGDLLFFSVEQTRARYDCGTQGTSGNNDPDMFVGVRIFDISDVRNPEQVATVRTCRGSHTHRVVEDVNDPSTVYVYNSGYNSPMQTRIGCVDTGPSAEPIFESGRYQIEVIEVPLDAPEQAEVVNEARLFMDEETGALNGLLNEPNMHPSGTQRNRNTNGCHDITAYPELGLAAGACMGNGLLIDISDPANPERITYVQDDNFSFWHSANFKNDGSAVMFTDEWGGGSGARCRATDRLEWGANAIYDIVDTPQGKRLEFASYYKMPAVQTGTENCVAHQANIVPVPGRDIMMQAWYQGGLSMFDWTDTANPREIGYFDRGPIFENQLTLGGYWSGYWYNGQVYGSEIARGFDVFDLTPTDELTANEIAAANEVVYDQHMPMMQTTVSWRPSFNVTRAYNDQALRSGALDRSTWERVDRFVDRAEQFSSGPQRRAAVSTLTALAGQLERTEGAEQVAKSLRELLATLG</sequence>
<evidence type="ECO:0000256" key="1">
    <source>
        <dbReference type="SAM" id="SignalP"/>
    </source>
</evidence>
<feature type="chain" id="PRO_5035200039" description="LVIVD repeat-containing protein" evidence="1">
    <location>
        <begin position="38"/>
        <end position="607"/>
    </location>
</feature>
<feature type="signal peptide" evidence="1">
    <location>
        <begin position="1"/>
        <end position="37"/>
    </location>
</feature>
<dbReference type="OrthoDB" id="4300819at2"/>
<dbReference type="Pfam" id="PF08309">
    <property type="entry name" value="LVIVD"/>
    <property type="match status" value="2"/>
</dbReference>
<reference evidence="2" key="2">
    <citation type="submission" date="2020-09" db="EMBL/GenBank/DDBJ databases">
        <authorList>
            <person name="Sun Q."/>
            <person name="Zhou Y."/>
        </authorList>
    </citation>
    <scope>NUCLEOTIDE SEQUENCE</scope>
    <source>
        <strain evidence="2">CGMCC 1.14988</strain>
    </source>
</reference>
<evidence type="ECO:0000313" key="2">
    <source>
        <dbReference type="EMBL" id="GGI03483.1"/>
    </source>
</evidence>
<keyword evidence="1" id="KW-0732">Signal</keyword>
<dbReference type="EMBL" id="BMHA01000001">
    <property type="protein sequence ID" value="GGI03483.1"/>
    <property type="molecule type" value="Genomic_DNA"/>
</dbReference>
<organism evidence="2 3">
    <name type="scientific">Egicoccus halophilus</name>
    <dbReference type="NCBI Taxonomy" id="1670830"/>
    <lineage>
        <taxon>Bacteria</taxon>
        <taxon>Bacillati</taxon>
        <taxon>Actinomycetota</taxon>
        <taxon>Nitriliruptoria</taxon>
        <taxon>Egicoccales</taxon>
        <taxon>Egicoccaceae</taxon>
        <taxon>Egicoccus</taxon>
    </lineage>
</organism>
<dbReference type="PROSITE" id="PS51318">
    <property type="entry name" value="TAT"/>
    <property type="match status" value="1"/>
</dbReference>
<dbReference type="AlphaFoldDB" id="A0A8J3ABQ1"/>
<dbReference type="RefSeq" id="WP_130648441.1">
    <property type="nucleotide sequence ID" value="NZ_BMHA01000001.1"/>
</dbReference>
<gene>
    <name evidence="2" type="ORF">GCM10011354_04270</name>
</gene>
<dbReference type="InterPro" id="IPR013211">
    <property type="entry name" value="LVIVD"/>
</dbReference>
<evidence type="ECO:0000313" key="3">
    <source>
        <dbReference type="Proteomes" id="UP000650511"/>
    </source>
</evidence>
<evidence type="ECO:0008006" key="4">
    <source>
        <dbReference type="Google" id="ProtNLM"/>
    </source>
</evidence>
<name>A0A8J3ABQ1_9ACTN</name>